<evidence type="ECO:0000259" key="1">
    <source>
        <dbReference type="SMART" id="SM00507"/>
    </source>
</evidence>
<dbReference type="Proteomes" id="UP000275024">
    <property type="component" value="Unassembled WGS sequence"/>
</dbReference>
<dbReference type="InterPro" id="IPR002711">
    <property type="entry name" value="HNH"/>
</dbReference>
<dbReference type="AlphaFoldDB" id="A0A3A9W997"/>
<dbReference type="GO" id="GO:0004519">
    <property type="term" value="F:endonuclease activity"/>
    <property type="evidence" value="ECO:0007669"/>
    <property type="project" value="UniProtKB-KW"/>
</dbReference>
<name>A0A3A9W997_9ACTN</name>
<feature type="domain" description="HNH nuclease" evidence="1">
    <location>
        <begin position="50"/>
        <end position="103"/>
    </location>
</feature>
<gene>
    <name evidence="2" type="ORF">D7319_11375</name>
</gene>
<sequence length="116" mass="12985">MQRRCLDCRELATHRGRCAAHFAAYERRTAVRLRRQRRAITARVYDAAAALRGLIREAGYVPCAQCGRRFPASSVEVDHVRPLSDGGRDVAANVQILCRPCHQAKTDQGRADERGP</sequence>
<dbReference type="InterPro" id="IPR003615">
    <property type="entry name" value="HNH_nuc"/>
</dbReference>
<accession>A0A3A9W997</accession>
<comment type="caution">
    <text evidence="2">The sequence shown here is derived from an EMBL/GenBank/DDBJ whole genome shotgun (WGS) entry which is preliminary data.</text>
</comment>
<evidence type="ECO:0000313" key="2">
    <source>
        <dbReference type="EMBL" id="RKN09655.1"/>
    </source>
</evidence>
<dbReference type="RefSeq" id="WP_120745038.1">
    <property type="nucleotide sequence ID" value="NZ_RBDX01000007.1"/>
</dbReference>
<dbReference type="Pfam" id="PF01844">
    <property type="entry name" value="HNH"/>
    <property type="match status" value="1"/>
</dbReference>
<dbReference type="SMART" id="SM00507">
    <property type="entry name" value="HNHc"/>
    <property type="match status" value="1"/>
</dbReference>
<dbReference type="GO" id="GO:0008270">
    <property type="term" value="F:zinc ion binding"/>
    <property type="evidence" value="ECO:0007669"/>
    <property type="project" value="InterPro"/>
</dbReference>
<dbReference type="CDD" id="cd00085">
    <property type="entry name" value="HNHc"/>
    <property type="match status" value="1"/>
</dbReference>
<keyword evidence="2" id="KW-0540">Nuclease</keyword>
<dbReference type="Gene3D" id="1.10.30.50">
    <property type="match status" value="1"/>
</dbReference>
<keyword evidence="2" id="KW-0255">Endonuclease</keyword>
<dbReference type="EMBL" id="RBDX01000007">
    <property type="protein sequence ID" value="RKN09655.1"/>
    <property type="molecule type" value="Genomic_DNA"/>
</dbReference>
<evidence type="ECO:0000313" key="3">
    <source>
        <dbReference type="Proteomes" id="UP000275024"/>
    </source>
</evidence>
<reference evidence="2 3" key="1">
    <citation type="submission" date="2018-09" db="EMBL/GenBank/DDBJ databases">
        <title>Streptomyces sp. nov. DS1-2, an endophytic actinomycete isolated from roots of Dendrobium scabrilingue.</title>
        <authorList>
            <person name="Kuncharoen N."/>
            <person name="Kudo T."/>
            <person name="Ohkuma M."/>
            <person name="Yuki M."/>
            <person name="Tanasupawat S."/>
        </authorList>
    </citation>
    <scope>NUCLEOTIDE SEQUENCE [LARGE SCALE GENOMIC DNA]</scope>
    <source>
        <strain evidence="2 3">AZ1-7</strain>
    </source>
</reference>
<proteinExistence type="predicted"/>
<keyword evidence="2" id="KW-0378">Hydrolase</keyword>
<dbReference type="GO" id="GO:0003676">
    <property type="term" value="F:nucleic acid binding"/>
    <property type="evidence" value="ECO:0007669"/>
    <property type="project" value="InterPro"/>
</dbReference>
<protein>
    <submittedName>
        <fullName evidence="2">HNH endonuclease</fullName>
    </submittedName>
</protein>
<organism evidence="2 3">
    <name type="scientific">Streptomyces radicis</name>
    <dbReference type="NCBI Taxonomy" id="1750517"/>
    <lineage>
        <taxon>Bacteria</taxon>
        <taxon>Bacillati</taxon>
        <taxon>Actinomycetota</taxon>
        <taxon>Actinomycetes</taxon>
        <taxon>Kitasatosporales</taxon>
        <taxon>Streptomycetaceae</taxon>
        <taxon>Streptomyces</taxon>
    </lineage>
</organism>